<name>A0A5J9TJL6_9POAL</name>
<dbReference type="PANTHER" id="PTHR18868:SF37">
    <property type="entry name" value="OS07G0665300 PROTEIN"/>
    <property type="match status" value="1"/>
</dbReference>
<dbReference type="Gramene" id="TVU10851">
    <property type="protein sequence ID" value="TVU10851"/>
    <property type="gene ID" value="EJB05_44404"/>
</dbReference>
<protein>
    <recommendedName>
        <fullName evidence="3">Protease Do-like 14</fullName>
    </recommendedName>
</protein>
<sequence>MARKPSRPIGPGPKALGCTLDETLRRRHWIGPLESPARRFFPAAALNPSATFFLHADPLASRLAHQIPDRSVSRKVGAAQGETRQFACSGIFIEFDLGVSILTSASLVRSADDENKIDHKLQIKVYLPNGLRVIGTLQYCNLQYNIAVVNTIVIPDFRVVNIYDPVRAEIGCKVVAVGRIFNNGRLTSTCGIITGKKRSFDCDELMVSTCKITKDGIGGPIIDFNGNFIGMNFDDKGKTSFLPGDVILGLTHLKSRGLMIVDDLSERNQTRSPVHEPYWLDASIDEPADPLLELALRPMELI</sequence>
<evidence type="ECO:0000313" key="2">
    <source>
        <dbReference type="Proteomes" id="UP000324897"/>
    </source>
</evidence>
<dbReference type="EMBL" id="RWGY01000039">
    <property type="protein sequence ID" value="TVU10851.1"/>
    <property type="molecule type" value="Genomic_DNA"/>
</dbReference>
<dbReference type="PANTHER" id="PTHR18868">
    <property type="entry name" value="OS07G0665300 PROTEIN-RELATED"/>
    <property type="match status" value="1"/>
</dbReference>
<keyword evidence="2" id="KW-1185">Reference proteome</keyword>
<feature type="non-terminal residue" evidence="1">
    <location>
        <position position="1"/>
    </location>
</feature>
<evidence type="ECO:0008006" key="3">
    <source>
        <dbReference type="Google" id="ProtNLM"/>
    </source>
</evidence>
<dbReference type="Gene3D" id="2.40.10.120">
    <property type="match status" value="1"/>
</dbReference>
<dbReference type="AlphaFoldDB" id="A0A5J9TJL6"/>
<dbReference type="SUPFAM" id="SSF50494">
    <property type="entry name" value="Trypsin-like serine proteases"/>
    <property type="match status" value="1"/>
</dbReference>
<comment type="caution">
    <text evidence="1">The sequence shown here is derived from an EMBL/GenBank/DDBJ whole genome shotgun (WGS) entry which is preliminary data.</text>
</comment>
<reference evidence="1 2" key="1">
    <citation type="journal article" date="2019" name="Sci. Rep.">
        <title>A high-quality genome of Eragrostis curvula grass provides insights into Poaceae evolution and supports new strategies to enhance forage quality.</title>
        <authorList>
            <person name="Carballo J."/>
            <person name="Santos B.A.C.M."/>
            <person name="Zappacosta D."/>
            <person name="Garbus I."/>
            <person name="Selva J.P."/>
            <person name="Gallo C.A."/>
            <person name="Diaz A."/>
            <person name="Albertini E."/>
            <person name="Caccamo M."/>
            <person name="Echenique V."/>
        </authorList>
    </citation>
    <scope>NUCLEOTIDE SEQUENCE [LARGE SCALE GENOMIC DNA]</scope>
    <source>
        <strain evidence="2">cv. Victoria</strain>
        <tissue evidence="1">Leaf</tissue>
    </source>
</reference>
<evidence type="ECO:0000313" key="1">
    <source>
        <dbReference type="EMBL" id="TVU10851.1"/>
    </source>
</evidence>
<organism evidence="1 2">
    <name type="scientific">Eragrostis curvula</name>
    <name type="common">weeping love grass</name>
    <dbReference type="NCBI Taxonomy" id="38414"/>
    <lineage>
        <taxon>Eukaryota</taxon>
        <taxon>Viridiplantae</taxon>
        <taxon>Streptophyta</taxon>
        <taxon>Embryophyta</taxon>
        <taxon>Tracheophyta</taxon>
        <taxon>Spermatophyta</taxon>
        <taxon>Magnoliopsida</taxon>
        <taxon>Liliopsida</taxon>
        <taxon>Poales</taxon>
        <taxon>Poaceae</taxon>
        <taxon>PACMAD clade</taxon>
        <taxon>Chloridoideae</taxon>
        <taxon>Eragrostideae</taxon>
        <taxon>Eragrostidinae</taxon>
        <taxon>Eragrostis</taxon>
    </lineage>
</organism>
<proteinExistence type="predicted"/>
<dbReference type="OrthoDB" id="4217619at2759"/>
<dbReference type="Pfam" id="PF13365">
    <property type="entry name" value="Trypsin_2"/>
    <property type="match status" value="1"/>
</dbReference>
<accession>A0A5J9TJL6</accession>
<dbReference type="Proteomes" id="UP000324897">
    <property type="component" value="Chromosome 3"/>
</dbReference>
<gene>
    <name evidence="1" type="ORF">EJB05_44404</name>
</gene>
<dbReference type="InterPro" id="IPR009003">
    <property type="entry name" value="Peptidase_S1_PA"/>
</dbReference>